<feature type="transmembrane region" description="Helical" evidence="1">
    <location>
        <begin position="12"/>
        <end position="29"/>
    </location>
</feature>
<keyword evidence="1" id="KW-0812">Transmembrane</keyword>
<keyword evidence="3" id="KW-1185">Reference proteome</keyword>
<reference evidence="2 3" key="1">
    <citation type="submission" date="2021-03" db="EMBL/GenBank/DDBJ databases">
        <title>Sequencing the genomes of 1000 actinobacteria strains.</title>
        <authorList>
            <person name="Klenk H.-P."/>
        </authorList>
    </citation>
    <scope>NUCLEOTIDE SEQUENCE [LARGE SCALE GENOMIC DNA]</scope>
    <source>
        <strain evidence="2 3">DSM 44580</strain>
    </source>
</reference>
<keyword evidence="1" id="KW-0472">Membrane</keyword>
<organism evidence="2 3">
    <name type="scientific">Crossiella equi</name>
    <dbReference type="NCBI Taxonomy" id="130796"/>
    <lineage>
        <taxon>Bacteria</taxon>
        <taxon>Bacillati</taxon>
        <taxon>Actinomycetota</taxon>
        <taxon>Actinomycetes</taxon>
        <taxon>Pseudonocardiales</taxon>
        <taxon>Pseudonocardiaceae</taxon>
        <taxon>Crossiella</taxon>
    </lineage>
</organism>
<accession>A0ABS5ACV8</accession>
<evidence type="ECO:0000313" key="3">
    <source>
        <dbReference type="Proteomes" id="UP001519363"/>
    </source>
</evidence>
<evidence type="ECO:0000313" key="2">
    <source>
        <dbReference type="EMBL" id="MBP2474427.1"/>
    </source>
</evidence>
<dbReference type="Proteomes" id="UP001519363">
    <property type="component" value="Unassembled WGS sequence"/>
</dbReference>
<proteinExistence type="predicted"/>
<protein>
    <submittedName>
        <fullName evidence="2">Uncharacterized protein</fullName>
    </submittedName>
</protein>
<dbReference type="RefSeq" id="WP_086780318.1">
    <property type="nucleotide sequence ID" value="NZ_JAGIOO010000001.1"/>
</dbReference>
<comment type="caution">
    <text evidence="2">The sequence shown here is derived from an EMBL/GenBank/DDBJ whole genome shotgun (WGS) entry which is preliminary data.</text>
</comment>
<sequence>MVAGRGATLRTGALVVVLMCGLALAGYAAGGLTGLLGMAGLLAVISLVGRGSWGKDPGGAMP</sequence>
<dbReference type="EMBL" id="JAGIOO010000001">
    <property type="protein sequence ID" value="MBP2474427.1"/>
    <property type="molecule type" value="Genomic_DNA"/>
</dbReference>
<keyword evidence="1" id="KW-1133">Transmembrane helix</keyword>
<name>A0ABS5ACV8_9PSEU</name>
<gene>
    <name evidence="2" type="ORF">JOF53_003299</name>
</gene>
<evidence type="ECO:0000256" key="1">
    <source>
        <dbReference type="SAM" id="Phobius"/>
    </source>
</evidence>